<evidence type="ECO:0000313" key="4">
    <source>
        <dbReference type="Proteomes" id="UP000035057"/>
    </source>
</evidence>
<dbReference type="InterPro" id="IPR051043">
    <property type="entry name" value="Sulfatase_Mod_Factor_Kinase"/>
</dbReference>
<evidence type="ECO:0000259" key="2">
    <source>
        <dbReference type="Pfam" id="PF03781"/>
    </source>
</evidence>
<evidence type="ECO:0000313" key="3">
    <source>
        <dbReference type="EMBL" id="KEF30954.1"/>
    </source>
</evidence>
<proteinExistence type="predicted"/>
<dbReference type="InterPro" id="IPR016187">
    <property type="entry name" value="CTDL_fold"/>
</dbReference>
<organism evidence="3 4">
    <name type="scientific">Marinobacter nitratireducens</name>
    <dbReference type="NCBI Taxonomy" id="1137280"/>
    <lineage>
        <taxon>Bacteria</taxon>
        <taxon>Pseudomonadati</taxon>
        <taxon>Pseudomonadota</taxon>
        <taxon>Gammaproteobacteria</taxon>
        <taxon>Pseudomonadales</taxon>
        <taxon>Marinobacteraceae</taxon>
        <taxon>Marinobacter</taxon>
    </lineage>
</organism>
<feature type="compositionally biased region" description="Basic and acidic residues" evidence="1">
    <location>
        <begin position="274"/>
        <end position="284"/>
    </location>
</feature>
<dbReference type="AlphaFoldDB" id="A0A072MZU6"/>
<evidence type="ECO:0000256" key="1">
    <source>
        <dbReference type="SAM" id="MobiDB-lite"/>
    </source>
</evidence>
<dbReference type="PANTHER" id="PTHR23150:SF19">
    <property type="entry name" value="FORMYLGLYCINE-GENERATING ENZYME"/>
    <property type="match status" value="1"/>
</dbReference>
<feature type="region of interest" description="Disordered" evidence="1">
    <location>
        <begin position="256"/>
        <end position="286"/>
    </location>
</feature>
<dbReference type="RefSeq" id="WP_081849520.1">
    <property type="nucleotide sequence ID" value="NZ_ANIE01000006.1"/>
</dbReference>
<dbReference type="Pfam" id="PF03781">
    <property type="entry name" value="FGE-sulfatase"/>
    <property type="match status" value="1"/>
</dbReference>
<dbReference type="EMBL" id="ANIE01000006">
    <property type="protein sequence ID" value="KEF30954.1"/>
    <property type="molecule type" value="Genomic_DNA"/>
</dbReference>
<reference evidence="3 4" key="1">
    <citation type="submission" date="2012-12" db="EMBL/GenBank/DDBJ databases">
        <title>Genome assembly of Marinobacter sp. AK21.</title>
        <authorList>
            <person name="Khatri I."/>
            <person name="Kumar R."/>
            <person name="Vaidya B."/>
            <person name="Subramanian S."/>
            <person name="Pinnaka A."/>
        </authorList>
    </citation>
    <scope>NUCLEOTIDE SEQUENCE [LARGE SCALE GENOMIC DNA]</scope>
    <source>
        <strain evidence="3 4">AK21</strain>
    </source>
</reference>
<dbReference type="InterPro" id="IPR005532">
    <property type="entry name" value="SUMF_dom"/>
</dbReference>
<gene>
    <name evidence="3" type="ORF">D777_02107</name>
</gene>
<feature type="domain" description="Sulfatase-modifying factor enzyme-like" evidence="2">
    <location>
        <begin position="43"/>
        <end position="263"/>
    </location>
</feature>
<dbReference type="InterPro" id="IPR042095">
    <property type="entry name" value="SUMF_sf"/>
</dbReference>
<dbReference type="SUPFAM" id="SSF56436">
    <property type="entry name" value="C-type lectin-like"/>
    <property type="match status" value="1"/>
</dbReference>
<dbReference type="GO" id="GO:0120147">
    <property type="term" value="F:formylglycine-generating oxidase activity"/>
    <property type="evidence" value="ECO:0007669"/>
    <property type="project" value="TreeGrafter"/>
</dbReference>
<dbReference type="PANTHER" id="PTHR23150">
    <property type="entry name" value="SULFATASE MODIFYING FACTOR 1, 2"/>
    <property type="match status" value="1"/>
</dbReference>
<keyword evidence="3" id="KW-0418">Kinase</keyword>
<dbReference type="PROSITE" id="PS51257">
    <property type="entry name" value="PROKAR_LIPOPROTEIN"/>
    <property type="match status" value="1"/>
</dbReference>
<accession>A0A072MZU6</accession>
<dbReference type="PATRIC" id="fig|1137280.3.peg.1922"/>
<name>A0A072MZU6_9GAMM</name>
<comment type="caution">
    <text evidence="3">The sequence shown here is derived from an EMBL/GenBank/DDBJ whole genome shotgun (WGS) entry which is preliminary data.</text>
</comment>
<dbReference type="STRING" id="1137280.D777_02107"/>
<dbReference type="GO" id="GO:0016301">
    <property type="term" value="F:kinase activity"/>
    <property type="evidence" value="ECO:0007669"/>
    <property type="project" value="UniProtKB-KW"/>
</dbReference>
<keyword evidence="3" id="KW-0808">Transferase</keyword>
<dbReference type="OrthoDB" id="9768004at2"/>
<dbReference type="Gene3D" id="3.90.1580.10">
    <property type="entry name" value="paralog of FGE (formylglycine-generating enzyme)"/>
    <property type="match status" value="1"/>
</dbReference>
<protein>
    <submittedName>
        <fullName evidence="3">Serine/threonine kinase</fullName>
    </submittedName>
</protein>
<dbReference type="Proteomes" id="UP000035057">
    <property type="component" value="Unassembled WGS sequence"/>
</dbReference>
<keyword evidence="4" id="KW-1185">Reference proteome</keyword>
<sequence>MDYSKLVIVLALGFASGCSWDAEQRQEVDPAAIKAVVSQAKSNMVFVEGGEFTLGDLGFRKGLRYTGLTDASIPPVDITIDSFSISRYETTWGDFMVYLESVHRARDYTREEGYLGANLVPVTRSDDPLSPNYHLKPAKSPNYQEAEGYCHWLAEQTGLPFDLPTEAQWEYAARSGGQDVLYATDTGALEKDTYLNRPKQYIDPSIPPSGNTLIHSSLVNERRPVGTYPPNPIGLYDMTGNVAEWTRDWYQEDYYQHAPHDNPSGPSAPPNADKPWKSVRDWAGHGDTMGGQGTVFARAGEPMDSSFNGFRCVVNQPEPIESGEAGQ</sequence>